<feature type="region of interest" description="Disordered" evidence="4">
    <location>
        <begin position="461"/>
        <end position="493"/>
    </location>
</feature>
<dbReference type="Pfam" id="PF13855">
    <property type="entry name" value="LRR_8"/>
    <property type="match status" value="2"/>
</dbReference>
<evidence type="ECO:0000256" key="4">
    <source>
        <dbReference type="SAM" id="MobiDB-lite"/>
    </source>
</evidence>
<reference evidence="5" key="1">
    <citation type="submission" date="2017-08" db="EMBL/GenBank/DDBJ databases">
        <authorList>
            <person name="Polle J.E."/>
            <person name="Barry K."/>
            <person name="Cushman J."/>
            <person name="Schmutz J."/>
            <person name="Tran D."/>
            <person name="Hathwaick L.T."/>
            <person name="Yim W.C."/>
            <person name="Jenkins J."/>
            <person name="Mckie-Krisberg Z.M."/>
            <person name="Prochnik S."/>
            <person name="Lindquist E."/>
            <person name="Dockter R.B."/>
            <person name="Adam C."/>
            <person name="Molina H."/>
            <person name="Bunkerborg J."/>
            <person name="Jin E."/>
            <person name="Buchheim M."/>
            <person name="Magnuson J."/>
        </authorList>
    </citation>
    <scope>NUCLEOTIDE SEQUENCE</scope>
    <source>
        <strain evidence="5">CCAP 19/18</strain>
    </source>
</reference>
<dbReference type="PANTHER" id="PTHR48051:SF25">
    <property type="entry name" value="LEUCINE RICH REPEAT PROTEIN"/>
    <property type="match status" value="1"/>
</dbReference>
<dbReference type="PROSITE" id="PS51450">
    <property type="entry name" value="LRR"/>
    <property type="match status" value="5"/>
</dbReference>
<evidence type="ECO:0000313" key="6">
    <source>
        <dbReference type="Proteomes" id="UP000815325"/>
    </source>
</evidence>
<comment type="caution">
    <text evidence="5">The sequence shown here is derived from an EMBL/GenBank/DDBJ whole genome shotgun (WGS) entry which is preliminary data.</text>
</comment>
<dbReference type="InterPro" id="IPR050216">
    <property type="entry name" value="LRR_domain-containing"/>
</dbReference>
<dbReference type="SUPFAM" id="SSF52058">
    <property type="entry name" value="L domain-like"/>
    <property type="match status" value="2"/>
</dbReference>
<organism evidence="5 6">
    <name type="scientific">Dunaliella salina</name>
    <name type="common">Green alga</name>
    <name type="synonym">Protococcus salinus</name>
    <dbReference type="NCBI Taxonomy" id="3046"/>
    <lineage>
        <taxon>Eukaryota</taxon>
        <taxon>Viridiplantae</taxon>
        <taxon>Chlorophyta</taxon>
        <taxon>core chlorophytes</taxon>
        <taxon>Chlorophyceae</taxon>
        <taxon>CS clade</taxon>
        <taxon>Chlamydomonadales</taxon>
        <taxon>Dunaliellaceae</taxon>
        <taxon>Dunaliella</taxon>
    </lineage>
</organism>
<dbReference type="SMART" id="SM00364">
    <property type="entry name" value="LRR_BAC"/>
    <property type="match status" value="9"/>
</dbReference>
<feature type="region of interest" description="Disordered" evidence="4">
    <location>
        <begin position="360"/>
        <end position="425"/>
    </location>
</feature>
<comment type="subcellular location">
    <subcellularLocation>
        <location evidence="1">Cytoplasm</location>
        <location evidence="1">Cytoskeleton</location>
        <location evidence="1">Cilium axoneme</location>
    </subcellularLocation>
</comment>
<name>A0ABQ7G2A2_DUNSA</name>
<feature type="compositionally biased region" description="Polar residues" evidence="4">
    <location>
        <begin position="468"/>
        <end position="477"/>
    </location>
</feature>
<proteinExistence type="predicted"/>
<evidence type="ECO:0000256" key="2">
    <source>
        <dbReference type="ARBA" id="ARBA00022614"/>
    </source>
</evidence>
<evidence type="ECO:0000313" key="5">
    <source>
        <dbReference type="EMBL" id="KAF5828725.1"/>
    </source>
</evidence>
<sequence>MLSTAVCKAIEAGRVNGRIILSGQDLENVPLQVYDADVPLPPVKGTKAAAGEGEWWGWDEVKKLDLSRNRLRSLPNELTNLASLTSLDVSYNHLELLPPDFSTFFQLASLAVNNNQLQALPSLPHSLVLLSAQHNRLSSLPPSLARCSELTKLDCAHNMIQALPEEAMQGLSHSLTELDCSCNQLTALPAEIGRLSKLKVLHVVHNKLTSLPSSIGNCRSLVELHAGQNALREIPPVLALCTSLRHLSLRDNRIQEVPQELCGLQLYVLDLQSCDLSSLPPQLGLMTSLKSLLLEGNALRTIRRPLITGPVSNLLKFLASRIPEGEGAASSRTQVAQSGNVFAQDADALAADMARKLAVAQGGGGGVPPSASGSGYGQDTARSAQSQYQAQPGPHSYTQPQQQQQQQQLQQQQLYSQQGYYGSQQQGGNYGHHVYGGHGANNYAMPNSYGGYDGYASSQQGYGGSSMHPYSTGQPYSHQAYGPGQPYRHQGYSQAHYPMHPQQQQQMYGQHQAGVSDTYGYSGRAGGYAEAFPRGATHVPAAAAHSTPYQQQTPGPYAPSQHSAPSLAPAAGFKAAHSTAPFATEATPPLPPPQPTVGKTSLPKAELILSGMGLRSAPAEVWEAAFGLSKLNLSSNQISRLPLEGMAQLTQLRSLLLCRAGLTAWPLPPSPNSLSQLRELVLSGNRNITSIPAGAFVSCPGLVSLELSGVPGAGSMPQGTLSVLSNLQRLDLSFTSTTQFPLQELLPIAGTLRVLNLSSNRICSLPADVARLVKLEELCLSNNELGNLPPQLGLLSGTLRSLTLDGNPLRSIRRPIIERGTAAVLEYLKERIPS</sequence>
<gene>
    <name evidence="5" type="ORF">DUNSADRAFT_17177</name>
</gene>
<dbReference type="SMART" id="SM00369">
    <property type="entry name" value="LRR_TYP"/>
    <property type="match status" value="11"/>
</dbReference>
<dbReference type="InterPro" id="IPR001611">
    <property type="entry name" value="Leu-rich_rpt"/>
</dbReference>
<keyword evidence="3" id="KW-0677">Repeat</keyword>
<evidence type="ECO:0008006" key="7">
    <source>
        <dbReference type="Google" id="ProtNLM"/>
    </source>
</evidence>
<evidence type="ECO:0000256" key="3">
    <source>
        <dbReference type="ARBA" id="ARBA00022737"/>
    </source>
</evidence>
<keyword evidence="6" id="KW-1185">Reference proteome</keyword>
<protein>
    <recommendedName>
        <fullName evidence="7">Leucine-rich repeat-containing protein 40</fullName>
    </recommendedName>
</protein>
<feature type="compositionally biased region" description="Polar residues" evidence="4">
    <location>
        <begin position="380"/>
        <end position="400"/>
    </location>
</feature>
<feature type="region of interest" description="Disordered" evidence="4">
    <location>
        <begin position="544"/>
        <end position="575"/>
    </location>
</feature>
<dbReference type="EMBL" id="MU070255">
    <property type="protein sequence ID" value="KAF5828725.1"/>
    <property type="molecule type" value="Genomic_DNA"/>
</dbReference>
<dbReference type="Gene3D" id="3.80.10.10">
    <property type="entry name" value="Ribonuclease Inhibitor"/>
    <property type="match status" value="5"/>
</dbReference>
<feature type="compositionally biased region" description="Low complexity" evidence="4">
    <location>
        <begin position="401"/>
        <end position="425"/>
    </location>
</feature>
<evidence type="ECO:0000256" key="1">
    <source>
        <dbReference type="ARBA" id="ARBA00004430"/>
    </source>
</evidence>
<dbReference type="Proteomes" id="UP000815325">
    <property type="component" value="Unassembled WGS sequence"/>
</dbReference>
<dbReference type="InterPro" id="IPR032675">
    <property type="entry name" value="LRR_dom_sf"/>
</dbReference>
<keyword evidence="2" id="KW-0433">Leucine-rich repeat</keyword>
<accession>A0ABQ7G2A2</accession>
<dbReference type="PANTHER" id="PTHR48051">
    <property type="match status" value="1"/>
</dbReference>
<feature type="compositionally biased region" description="Polar residues" evidence="4">
    <location>
        <begin position="547"/>
        <end position="564"/>
    </location>
</feature>
<dbReference type="Pfam" id="PF00560">
    <property type="entry name" value="LRR_1"/>
    <property type="match status" value="3"/>
</dbReference>
<dbReference type="InterPro" id="IPR003591">
    <property type="entry name" value="Leu-rich_rpt_typical-subtyp"/>
</dbReference>